<evidence type="ECO:0000313" key="4">
    <source>
        <dbReference type="EMBL" id="EEQ86938.1"/>
    </source>
</evidence>
<keyword evidence="2" id="KW-0732">Signal</keyword>
<organism evidence="4 5">
    <name type="scientific">Ajellomyces dermatitidis (strain ER-3 / ATCC MYA-2586)</name>
    <name type="common">Blastomyces dermatitidis</name>
    <dbReference type="NCBI Taxonomy" id="559297"/>
    <lineage>
        <taxon>Eukaryota</taxon>
        <taxon>Fungi</taxon>
        <taxon>Dikarya</taxon>
        <taxon>Ascomycota</taxon>
        <taxon>Pezizomycotina</taxon>
        <taxon>Eurotiomycetes</taxon>
        <taxon>Eurotiomycetidae</taxon>
        <taxon>Onygenales</taxon>
        <taxon>Ajellomycetaceae</taxon>
        <taxon>Blastomyces</taxon>
    </lineage>
</organism>
<feature type="compositionally biased region" description="Acidic residues" evidence="1">
    <location>
        <begin position="63"/>
        <end position="78"/>
    </location>
</feature>
<dbReference type="GeneID" id="69024557"/>
<dbReference type="PANTHER" id="PTHR37273">
    <property type="entry name" value="CHROMOSOME 8, WHOLE GENOME SHOTGUN SEQUENCE"/>
    <property type="match status" value="1"/>
</dbReference>
<feature type="chain" id="PRO_5045548458" description="CREG-like beta-barrel domain-containing protein" evidence="2">
    <location>
        <begin position="22"/>
        <end position="318"/>
    </location>
</feature>
<dbReference type="InterPro" id="IPR055343">
    <property type="entry name" value="CREG_beta-barrel"/>
</dbReference>
<accession>A0ABP2ET05</accession>
<dbReference type="Gene3D" id="2.30.110.10">
    <property type="entry name" value="Electron Transport, Fmn-binding Protein, Chain A"/>
    <property type="match status" value="1"/>
</dbReference>
<evidence type="ECO:0000313" key="5">
    <source>
        <dbReference type="Proteomes" id="UP000002039"/>
    </source>
</evidence>
<evidence type="ECO:0000256" key="2">
    <source>
        <dbReference type="SAM" id="SignalP"/>
    </source>
</evidence>
<dbReference type="RefSeq" id="XP_045274372.1">
    <property type="nucleotide sequence ID" value="XM_045417610.1"/>
</dbReference>
<feature type="region of interest" description="Disordered" evidence="1">
    <location>
        <begin position="53"/>
        <end position="82"/>
    </location>
</feature>
<gene>
    <name evidence="4" type="ORF">BDCG_02058</name>
</gene>
<protein>
    <recommendedName>
        <fullName evidence="3">CREG-like beta-barrel domain-containing protein</fullName>
    </recommendedName>
</protein>
<proteinExistence type="predicted"/>
<keyword evidence="5" id="KW-1185">Reference proteome</keyword>
<evidence type="ECO:0000259" key="3">
    <source>
        <dbReference type="Pfam" id="PF13883"/>
    </source>
</evidence>
<name>A0ABP2ET05_AJEDR</name>
<dbReference type="InterPro" id="IPR012349">
    <property type="entry name" value="Split_barrel_FMN-bd"/>
</dbReference>
<dbReference type="SUPFAM" id="SSF50475">
    <property type="entry name" value="FMN-binding split barrel"/>
    <property type="match status" value="1"/>
</dbReference>
<evidence type="ECO:0000256" key="1">
    <source>
        <dbReference type="SAM" id="MobiDB-lite"/>
    </source>
</evidence>
<feature type="domain" description="CREG-like beta-barrel" evidence="3">
    <location>
        <begin position="96"/>
        <end position="288"/>
    </location>
</feature>
<dbReference type="PANTHER" id="PTHR37273:SF1">
    <property type="entry name" value="ADL397C-AP"/>
    <property type="match status" value="1"/>
</dbReference>
<reference evidence="5" key="1">
    <citation type="journal article" date="2015" name="PLoS Genet.">
        <title>The dynamic genome and transcriptome of the human fungal pathogen Blastomyces and close relative Emmonsia.</title>
        <authorList>
            <person name="Munoz J.F."/>
            <person name="Gauthier G.M."/>
            <person name="Desjardins C.A."/>
            <person name="Gallo J.E."/>
            <person name="Holder J."/>
            <person name="Sullivan T.D."/>
            <person name="Marty A.J."/>
            <person name="Carmen J.C."/>
            <person name="Chen Z."/>
            <person name="Ding L."/>
            <person name="Gujja S."/>
            <person name="Magrini V."/>
            <person name="Misas E."/>
            <person name="Mitreva M."/>
            <person name="Priest M."/>
            <person name="Saif S."/>
            <person name="Whiston E.A."/>
            <person name="Young S."/>
            <person name="Zeng Q."/>
            <person name="Goldman W.E."/>
            <person name="Mardis E.R."/>
            <person name="Taylor J.W."/>
            <person name="McEwen J.G."/>
            <person name="Clay O.K."/>
            <person name="Klein B.S."/>
            <person name="Cuomo C.A."/>
        </authorList>
    </citation>
    <scope>NUCLEOTIDE SEQUENCE [LARGE SCALE GENOMIC DNA]</scope>
    <source>
        <strain evidence="5">ER-3 / ATCC MYA-2586</strain>
    </source>
</reference>
<feature type="signal peptide" evidence="2">
    <location>
        <begin position="1"/>
        <end position="21"/>
    </location>
</feature>
<dbReference type="Proteomes" id="UP000002039">
    <property type="component" value="Unassembled WGS sequence"/>
</dbReference>
<dbReference type="EMBL" id="EQ999974">
    <property type="protein sequence ID" value="EEQ86938.1"/>
    <property type="molecule type" value="Genomic_DNA"/>
</dbReference>
<dbReference type="Pfam" id="PF13883">
    <property type="entry name" value="CREG_beta-barrel"/>
    <property type="match status" value="1"/>
</dbReference>
<sequence>MWSLSIFALAELLLFSSLVAALPPYMRFTSMDRAAQVPITPNEKAELPNFQETTANFPHPADLDDFDDLDDDDDDDDDPIHKPEYTFPSWDTTHLHARRLLALSTTGVLSTVYPTSSSVHKTSLEGVPIGLPDYIADCANDPSSELTDLLGPGNPLILALNIGTTFRNTKAGSNISLSIDWWHHRQAQAAGENGVFGGGGGGGGGGVGHDALRTRAELPRLSLLGSLVPLKNLPDNTRIAAEKCFLAAHPDAEWWLPGHDDTAHSGYWAKLVVEEAFWVGGFGDRARIGWLVPDIWRSVRRDGVNGKQGWSDVRLPGE</sequence>